<dbReference type="EMBL" id="ML978157">
    <property type="protein sequence ID" value="KAF2035649.1"/>
    <property type="molecule type" value="Genomic_DNA"/>
</dbReference>
<feature type="compositionally biased region" description="Polar residues" evidence="1">
    <location>
        <begin position="60"/>
        <end position="90"/>
    </location>
</feature>
<dbReference type="PANTHER" id="PTHR38791">
    <property type="entry name" value="ZN(II)2CYS6 TRANSCRIPTION FACTOR (EUROFUNG)-RELATED-RELATED"/>
    <property type="match status" value="1"/>
</dbReference>
<dbReference type="OrthoDB" id="2991872at2759"/>
<evidence type="ECO:0000313" key="3">
    <source>
        <dbReference type="Proteomes" id="UP000799777"/>
    </source>
</evidence>
<reference evidence="2" key="1">
    <citation type="journal article" date="2020" name="Stud. Mycol.">
        <title>101 Dothideomycetes genomes: a test case for predicting lifestyles and emergence of pathogens.</title>
        <authorList>
            <person name="Haridas S."/>
            <person name="Albert R."/>
            <person name="Binder M."/>
            <person name="Bloem J."/>
            <person name="Labutti K."/>
            <person name="Salamov A."/>
            <person name="Andreopoulos B."/>
            <person name="Baker S."/>
            <person name="Barry K."/>
            <person name="Bills G."/>
            <person name="Bluhm B."/>
            <person name="Cannon C."/>
            <person name="Castanera R."/>
            <person name="Culley D."/>
            <person name="Daum C."/>
            <person name="Ezra D."/>
            <person name="Gonzalez J."/>
            <person name="Henrissat B."/>
            <person name="Kuo A."/>
            <person name="Liang C."/>
            <person name="Lipzen A."/>
            <person name="Lutzoni F."/>
            <person name="Magnuson J."/>
            <person name="Mondo S."/>
            <person name="Nolan M."/>
            <person name="Ohm R."/>
            <person name="Pangilinan J."/>
            <person name="Park H.-J."/>
            <person name="Ramirez L."/>
            <person name="Alfaro M."/>
            <person name="Sun H."/>
            <person name="Tritt A."/>
            <person name="Yoshinaga Y."/>
            <person name="Zwiers L.-H."/>
            <person name="Turgeon B."/>
            <person name="Goodwin S."/>
            <person name="Spatafora J."/>
            <person name="Crous P."/>
            <person name="Grigoriev I."/>
        </authorList>
    </citation>
    <scope>NUCLEOTIDE SEQUENCE</scope>
    <source>
        <strain evidence="2">CBS 110217</strain>
    </source>
</reference>
<dbReference type="AlphaFoldDB" id="A0A9P4HLB6"/>
<proteinExistence type="predicted"/>
<organism evidence="2 3">
    <name type="scientific">Setomelanomma holmii</name>
    <dbReference type="NCBI Taxonomy" id="210430"/>
    <lineage>
        <taxon>Eukaryota</taxon>
        <taxon>Fungi</taxon>
        <taxon>Dikarya</taxon>
        <taxon>Ascomycota</taxon>
        <taxon>Pezizomycotina</taxon>
        <taxon>Dothideomycetes</taxon>
        <taxon>Pleosporomycetidae</taxon>
        <taxon>Pleosporales</taxon>
        <taxon>Pleosporineae</taxon>
        <taxon>Phaeosphaeriaceae</taxon>
        <taxon>Setomelanomma</taxon>
    </lineage>
</organism>
<dbReference type="Proteomes" id="UP000799777">
    <property type="component" value="Unassembled WGS sequence"/>
</dbReference>
<accession>A0A9P4HLB6</accession>
<comment type="caution">
    <text evidence="2">The sequence shown here is derived from an EMBL/GenBank/DDBJ whole genome shotgun (WGS) entry which is preliminary data.</text>
</comment>
<name>A0A9P4HLB6_9PLEO</name>
<sequence>MSYRGRPSKGCEGCRARKLKQGRHECRYRDQADLLFRNQTAAAAQRAEDSWRKRSKSHQRATSESVARQTFTSSRTIVTNVHQGSSSSPENPEIEAAVACGAGTASDPTTQVSLYGFGGLSIAPMLAPDIRLLAYQRFIYDFVVPESPNTSPEEPSDAIMNFVPLLYQHTDPGSCFAMIANAVCYINFFNRCNSTHALKLAQNAYGKALKLLSKMIADKEQAASNDALASVYLMGVYENLSSMKREGTFVAHEHGATVLLQLRSLEEYLSNRISGILYELIFWQQLLGNLQAAKHAPIPVENVINVSRHLENAYIKLNALIVRLIWREAQLHARWQDVKASEAPPTSRWDLHRLLQAALDLHADFQAWEDNIPELWRYKAELNTAQARSTFDPKWQKLVLSSIGAPKEIHYYSNLKRIWIWSFYRTTRIFLYRDTLEMLNWMLRFPEAEHPMCDVRVDSAQNSGTSDSGIASTPISSLDNVTLLKLHHTSTNQLVDVIEQACSSILSSFIVPIHSKSCDDISVIRGYVALWPLEILDSVLSSGLVLHIAEPNTKLEANLTSSMTGLNMQTASATSSGLKQPVYYASSSKIAASAPVQATSISFTSYNQCPAPMPTPANTSVPTPIYDPTAKWNHIFDSQPRHPYDHPIDLQAFDTHIAKPKGIDVPARREWLNRILYYLGTELGIQKALAMPFMKGYYQIVKPQVERILA</sequence>
<protein>
    <submittedName>
        <fullName evidence="2">Uncharacterized protein</fullName>
    </submittedName>
</protein>
<evidence type="ECO:0000313" key="2">
    <source>
        <dbReference type="EMBL" id="KAF2035649.1"/>
    </source>
</evidence>
<feature type="region of interest" description="Disordered" evidence="1">
    <location>
        <begin position="46"/>
        <end position="91"/>
    </location>
</feature>
<gene>
    <name evidence="2" type="ORF">EK21DRAFT_96835</name>
</gene>
<evidence type="ECO:0000256" key="1">
    <source>
        <dbReference type="SAM" id="MobiDB-lite"/>
    </source>
</evidence>
<keyword evidence="3" id="KW-1185">Reference proteome</keyword>
<dbReference type="InterPro" id="IPR053175">
    <property type="entry name" value="DHMBA_Reg_Transcription_Factor"/>
</dbReference>
<dbReference type="PANTHER" id="PTHR38791:SF12">
    <property type="entry name" value="TRANSCRIPTION FACTOR DOMAIN-CONTAINING PROTEIN-RELATED"/>
    <property type="match status" value="1"/>
</dbReference>